<feature type="chain" id="PRO_5026942821" evidence="1">
    <location>
        <begin position="24"/>
        <end position="380"/>
    </location>
</feature>
<feature type="domain" description="Asl1-like glycosyl hydrolase catalytic" evidence="2">
    <location>
        <begin position="232"/>
        <end position="354"/>
    </location>
</feature>
<reference evidence="3" key="1">
    <citation type="submission" date="2020-02" db="EMBL/GenBank/DDBJ databases">
        <authorList>
            <person name="Meier V. D."/>
        </authorList>
    </citation>
    <scope>NUCLEOTIDE SEQUENCE</scope>
    <source>
        <strain evidence="3">AVDCRST_MAG79</strain>
    </source>
</reference>
<sequence>MSKRVTLALAAVAAGALAPAAQAAPLKLGFMDPAYQAEQPARFWADAKILRPQVLRYNVDWRGIAPRKPTVQRDPGDPRYDWAYLDGLVQDAANHKIPVILTIHRTPQWAAKKPSYRAYLFNAVPNTVYFRNFVAAAALRYSGRYDPDGDGVALPRVTRWQIWNEPNKYLYPARTDRRGNPRRNAPITLGRDYTAMLNGAYDELKRRSRSNIVVTGGTAYSNFYRTVFAPLNFLKLMKASGARFDVLAIHPYNSAPSQGLRQGQGSKGPNIYVANFGEFLREADRLWPRKRYKVWLTEFGIQSYPDRFLGVPQTAQAAYLRNSINIFRKRYKRVEMIVWFLIRDEKVIRDDRLAGWQSGLRTVGGKQKPAWRAWLAVRGR</sequence>
<dbReference type="AlphaFoldDB" id="A0A6J4T9I7"/>
<dbReference type="InterPro" id="IPR017853">
    <property type="entry name" value="GH"/>
</dbReference>
<organism evidence="3">
    <name type="scientific">uncultured Thermoleophilia bacterium</name>
    <dbReference type="NCBI Taxonomy" id="1497501"/>
    <lineage>
        <taxon>Bacteria</taxon>
        <taxon>Bacillati</taxon>
        <taxon>Actinomycetota</taxon>
        <taxon>Thermoleophilia</taxon>
        <taxon>environmental samples</taxon>
    </lineage>
</organism>
<dbReference type="InterPro" id="IPR051923">
    <property type="entry name" value="Glycosyl_Hydrolase_39"/>
</dbReference>
<dbReference type="SUPFAM" id="SSF51445">
    <property type="entry name" value="(Trans)glycosidases"/>
    <property type="match status" value="1"/>
</dbReference>
<dbReference type="InterPro" id="IPR024655">
    <property type="entry name" value="Asl1_glyco_hydro_catalytic"/>
</dbReference>
<evidence type="ECO:0000313" key="3">
    <source>
        <dbReference type="EMBL" id="CAA9517693.1"/>
    </source>
</evidence>
<evidence type="ECO:0000256" key="1">
    <source>
        <dbReference type="SAM" id="SignalP"/>
    </source>
</evidence>
<dbReference type="GO" id="GO:0004553">
    <property type="term" value="F:hydrolase activity, hydrolyzing O-glycosyl compounds"/>
    <property type="evidence" value="ECO:0007669"/>
    <property type="project" value="TreeGrafter"/>
</dbReference>
<accession>A0A6J4T9I7</accession>
<dbReference type="Pfam" id="PF11790">
    <property type="entry name" value="Glyco_hydro_cc"/>
    <property type="match status" value="1"/>
</dbReference>
<dbReference type="Gene3D" id="3.20.20.80">
    <property type="entry name" value="Glycosidases"/>
    <property type="match status" value="1"/>
</dbReference>
<feature type="signal peptide" evidence="1">
    <location>
        <begin position="1"/>
        <end position="23"/>
    </location>
</feature>
<name>A0A6J4T9I7_9ACTN</name>
<dbReference type="PANTHER" id="PTHR12631:SF10">
    <property type="entry name" value="BETA-XYLOSIDASE-LIKE PROTEIN-RELATED"/>
    <property type="match status" value="1"/>
</dbReference>
<gene>
    <name evidence="3" type="ORF">AVDCRST_MAG79-8</name>
</gene>
<dbReference type="EMBL" id="CADCWC010000002">
    <property type="protein sequence ID" value="CAA9517693.1"/>
    <property type="molecule type" value="Genomic_DNA"/>
</dbReference>
<keyword evidence="1" id="KW-0732">Signal</keyword>
<proteinExistence type="predicted"/>
<evidence type="ECO:0000259" key="2">
    <source>
        <dbReference type="Pfam" id="PF11790"/>
    </source>
</evidence>
<dbReference type="PANTHER" id="PTHR12631">
    <property type="entry name" value="ALPHA-L-IDURONIDASE"/>
    <property type="match status" value="1"/>
</dbReference>
<protein>
    <submittedName>
        <fullName evidence="3">GH39 / GH5</fullName>
    </submittedName>
</protein>